<evidence type="ECO:0000313" key="2">
    <source>
        <dbReference type="Proteomes" id="UP001166286"/>
    </source>
</evidence>
<dbReference type="EMBL" id="JAFEKC020000017">
    <property type="protein sequence ID" value="KAK0509949.1"/>
    <property type="molecule type" value="Genomic_DNA"/>
</dbReference>
<gene>
    <name evidence="1" type="ORF">JMJ35_007343</name>
</gene>
<dbReference type="Proteomes" id="UP001166286">
    <property type="component" value="Unassembled WGS sequence"/>
</dbReference>
<keyword evidence="2" id="KW-1185">Reference proteome</keyword>
<dbReference type="AlphaFoldDB" id="A0AA39QX93"/>
<accession>A0AA39QX93</accession>
<sequence length="1176" mass="128105">MSRLVLLPHLQRWDGSSLTLRLLMIPQSSPLDPLNAQPGSPSFASANFKIDVFLTVGLDSLPQLGGTAYTNISVPTAARSQEVFTALQSQFIIDPNPPQVLLRPANTQVFKHLPTTFQKAANYAPGDFANVFTDSTYACALKAASANTPKQLPPPDPKIPWGKVITIILRNSMLAEQAGLIRSISVPIRNHSDVESGGFLHVNVSSDVSGGALSSTQDDVRIYAARFPPINRPEALFTPVVFPVLVTPKSFNYDEIFGDVDDYWDGWAKVVHCVQPQRIDPNVEDDDDSRPVNELGVRLGWDDVQVTKWMNRQMDTSLDDLGCALGVSGYRIDVQLQNSTEWHSLVMAHGELKIGSLDIGSFIGELGVETHPVQLQANRDGMYWLPTYLTAWKGPAIGTLDAVQLLLNGGDDKRNEPGLKGVDPGVALQYGKSYSFRVRLKDHTGSGPSVNDAPLITGPNPVTACDFRRWIRPLEPLLVDAPPSKPDSLHAPTTIEMKRPLLGYPAANCTGKYPNANDMLLADLPAALAGNRKPGIPDPDVDSVEITIEVQGFIQDPSTTDGSFMPVAKTSRRFPSDFQQRLVVELQWIDMADVGTLQQTISQSGPVQVPTARTLRLRFGSLCFEDSRNAYFGADDVRRGTTTAAITLRKNPLDETDLFLPVMPSERIKAIYMQPEPTVNAALLAAQQAAGKPNERLGDNASRLASAIGLLSNGLTVRFQPGRRGVFGCSSSVRHTIGPDLASITFGSESDLALHWIVVIKMTLKRDWSWTGLLVNGLTVQRDGAAVGSFSPNLNVSLDALSQPQRSQIDLVFFDAVDPKAAAGEFPREMTPSYKVTWNLTGSPTTDPPLTLPLRLPVTTPPSQVPRVVSAGIAMSAYGRDEGTYANSAPRQKMLWIELEEPPSDDKDSYFARVLRNAPDQLLSISGLPQEDREEPPLAVDPEPIRMIMQGQSDDRAGLDAMQPMAPADGNDKIHWLLPLPAGLSDTSPELFGFFKYELRVGHSGLWSTAQGRFSAPLQLAGVQHPPPPLSCNVIRTHAGITVTAPFAQPVLDGVSVQPKFVSSHIWILLYVQLTQIDGVDRRNFLIQRQRANNLSDPKDPDRVRQSGPLFGTVFFDIRTVSTTLGSLGLKSNAPLSVLAVEMMPQDVQPEDPLGANLGGQRILRTSNLVAVPHIC</sequence>
<organism evidence="1 2">
    <name type="scientific">Cladonia borealis</name>
    <dbReference type="NCBI Taxonomy" id="184061"/>
    <lineage>
        <taxon>Eukaryota</taxon>
        <taxon>Fungi</taxon>
        <taxon>Dikarya</taxon>
        <taxon>Ascomycota</taxon>
        <taxon>Pezizomycotina</taxon>
        <taxon>Lecanoromycetes</taxon>
        <taxon>OSLEUM clade</taxon>
        <taxon>Lecanoromycetidae</taxon>
        <taxon>Lecanorales</taxon>
        <taxon>Lecanorineae</taxon>
        <taxon>Cladoniaceae</taxon>
        <taxon>Cladonia</taxon>
    </lineage>
</organism>
<reference evidence="1" key="1">
    <citation type="submission" date="2023-03" db="EMBL/GenBank/DDBJ databases">
        <title>Complete genome of Cladonia borealis.</title>
        <authorList>
            <person name="Park H."/>
        </authorList>
    </citation>
    <scope>NUCLEOTIDE SEQUENCE</scope>
    <source>
        <strain evidence="1">ANT050790</strain>
    </source>
</reference>
<comment type="caution">
    <text evidence="1">The sequence shown here is derived from an EMBL/GenBank/DDBJ whole genome shotgun (WGS) entry which is preliminary data.</text>
</comment>
<proteinExistence type="predicted"/>
<name>A0AA39QX93_9LECA</name>
<protein>
    <submittedName>
        <fullName evidence="1">Uncharacterized protein</fullName>
    </submittedName>
</protein>
<evidence type="ECO:0000313" key="1">
    <source>
        <dbReference type="EMBL" id="KAK0509949.1"/>
    </source>
</evidence>